<dbReference type="OrthoDB" id="6779347at2759"/>
<protein>
    <submittedName>
        <fullName evidence="1">Uncharacterized protein</fullName>
    </submittedName>
</protein>
<sequence length="120" mass="13656">MVTGRDRERKCCREVLAFAGKERRRPEFLAFAGNEREEKKKTKAVAGRLQVTQRWQQLLINRLVGYDTILMNSLLNSPGEGIKYSRPQQPFVCLSALTLVTAYPEVLCSAAIFHYGHITV</sequence>
<evidence type="ECO:0000313" key="1">
    <source>
        <dbReference type="EMBL" id="KAG5610203.1"/>
    </source>
</evidence>
<gene>
    <name evidence="1" type="ORF">H5410_021484</name>
</gene>
<dbReference type="AlphaFoldDB" id="A0A9J5ZB54"/>
<keyword evidence="2" id="KW-1185">Reference proteome</keyword>
<proteinExistence type="predicted"/>
<dbReference type="EMBL" id="JACXVP010000004">
    <property type="protein sequence ID" value="KAG5610203.1"/>
    <property type="molecule type" value="Genomic_DNA"/>
</dbReference>
<name>A0A9J5ZB54_SOLCO</name>
<accession>A0A9J5ZB54</accession>
<comment type="caution">
    <text evidence="1">The sequence shown here is derived from an EMBL/GenBank/DDBJ whole genome shotgun (WGS) entry which is preliminary data.</text>
</comment>
<dbReference type="Proteomes" id="UP000824120">
    <property type="component" value="Chromosome 4"/>
</dbReference>
<evidence type="ECO:0000313" key="2">
    <source>
        <dbReference type="Proteomes" id="UP000824120"/>
    </source>
</evidence>
<organism evidence="1 2">
    <name type="scientific">Solanum commersonii</name>
    <name type="common">Commerson's wild potato</name>
    <name type="synonym">Commerson's nightshade</name>
    <dbReference type="NCBI Taxonomy" id="4109"/>
    <lineage>
        <taxon>Eukaryota</taxon>
        <taxon>Viridiplantae</taxon>
        <taxon>Streptophyta</taxon>
        <taxon>Embryophyta</taxon>
        <taxon>Tracheophyta</taxon>
        <taxon>Spermatophyta</taxon>
        <taxon>Magnoliopsida</taxon>
        <taxon>eudicotyledons</taxon>
        <taxon>Gunneridae</taxon>
        <taxon>Pentapetalae</taxon>
        <taxon>asterids</taxon>
        <taxon>lamiids</taxon>
        <taxon>Solanales</taxon>
        <taxon>Solanaceae</taxon>
        <taxon>Solanoideae</taxon>
        <taxon>Solaneae</taxon>
        <taxon>Solanum</taxon>
    </lineage>
</organism>
<reference evidence="1 2" key="1">
    <citation type="submission" date="2020-09" db="EMBL/GenBank/DDBJ databases">
        <title>De no assembly of potato wild relative species, Solanum commersonii.</title>
        <authorList>
            <person name="Cho K."/>
        </authorList>
    </citation>
    <scope>NUCLEOTIDE SEQUENCE [LARGE SCALE GENOMIC DNA]</scope>
    <source>
        <strain evidence="1">LZ3.2</strain>
        <tissue evidence="1">Leaf</tissue>
    </source>
</reference>